<dbReference type="EMBL" id="JAVDXU010000004">
    <property type="protein sequence ID" value="MDR7272394.1"/>
    <property type="molecule type" value="Genomic_DNA"/>
</dbReference>
<keyword evidence="3" id="KW-1185">Reference proteome</keyword>
<gene>
    <name evidence="2" type="ORF">J2X20_005068</name>
</gene>
<dbReference type="Proteomes" id="UP001180453">
    <property type="component" value="Unassembled WGS sequence"/>
</dbReference>
<proteinExistence type="predicted"/>
<evidence type="ECO:0000313" key="2">
    <source>
        <dbReference type="EMBL" id="MDR7272394.1"/>
    </source>
</evidence>
<feature type="region of interest" description="Disordered" evidence="1">
    <location>
        <begin position="34"/>
        <end position="58"/>
    </location>
</feature>
<organism evidence="2 3">
    <name type="scientific">Roseateles saccharophilus</name>
    <name type="common">Pseudomonas saccharophila</name>
    <dbReference type="NCBI Taxonomy" id="304"/>
    <lineage>
        <taxon>Bacteria</taxon>
        <taxon>Pseudomonadati</taxon>
        <taxon>Pseudomonadota</taxon>
        <taxon>Betaproteobacteria</taxon>
        <taxon>Burkholderiales</taxon>
        <taxon>Sphaerotilaceae</taxon>
        <taxon>Roseateles</taxon>
    </lineage>
</organism>
<protein>
    <submittedName>
        <fullName evidence="2">Uncharacterized protein</fullName>
    </submittedName>
</protein>
<name>A0ABU1YU46_ROSSA</name>
<evidence type="ECO:0000256" key="1">
    <source>
        <dbReference type="SAM" id="MobiDB-lite"/>
    </source>
</evidence>
<accession>A0ABU1YU46</accession>
<comment type="caution">
    <text evidence="2">The sequence shown here is derived from an EMBL/GenBank/DDBJ whole genome shotgun (WGS) entry which is preliminary data.</text>
</comment>
<evidence type="ECO:0000313" key="3">
    <source>
        <dbReference type="Proteomes" id="UP001180453"/>
    </source>
</evidence>
<reference evidence="2 3" key="1">
    <citation type="submission" date="2023-07" db="EMBL/GenBank/DDBJ databases">
        <title>Sorghum-associated microbial communities from plants grown in Nebraska, USA.</title>
        <authorList>
            <person name="Schachtman D."/>
        </authorList>
    </citation>
    <scope>NUCLEOTIDE SEQUENCE [LARGE SCALE GENOMIC DNA]</scope>
    <source>
        <strain evidence="2 3">BE314</strain>
    </source>
</reference>
<sequence length="58" mass="5794">MDIVFLGLGAVLALLTGLAAWGCDISGRRAAPRSLTPLGGQAGTQPALGADSASRRKS</sequence>